<gene>
    <name evidence="2" type="ORF">BN381_120002</name>
</gene>
<evidence type="ECO:0000313" key="3">
    <source>
        <dbReference type="Proteomes" id="UP000018291"/>
    </source>
</evidence>
<dbReference type="AlphaFoldDB" id="R4YWN6"/>
<dbReference type="Proteomes" id="UP000018291">
    <property type="component" value="Unassembled WGS sequence"/>
</dbReference>
<proteinExistence type="predicted"/>
<evidence type="ECO:0000256" key="1">
    <source>
        <dbReference type="SAM" id="MobiDB-lite"/>
    </source>
</evidence>
<sequence length="74" mass="7905">MGSEMCIRDRAEAEPIEDMVAEEEPGNNESERVGRDDPDDNEKEPVPAGGLFGRSHQVILAAAVGLHEATTGTV</sequence>
<feature type="region of interest" description="Disordered" evidence="1">
    <location>
        <begin position="1"/>
        <end position="53"/>
    </location>
</feature>
<reference evidence="2 3" key="1">
    <citation type="journal article" date="2013" name="ISME J.">
        <title>Metabolic model for the filamentous 'Candidatus Microthrix parvicella' based on genomic and metagenomic analyses.</title>
        <authorList>
            <person name="Jon McIlroy S."/>
            <person name="Kristiansen R."/>
            <person name="Albertsen M."/>
            <person name="Michael Karst S."/>
            <person name="Rossetti S."/>
            <person name="Lund Nielsen J."/>
            <person name="Tandoi V."/>
            <person name="James Seviour R."/>
            <person name="Nielsen P.H."/>
        </authorList>
    </citation>
    <scope>NUCLEOTIDE SEQUENCE [LARGE SCALE GENOMIC DNA]</scope>
    <source>
        <strain evidence="2 3">RN1</strain>
    </source>
</reference>
<comment type="caution">
    <text evidence="2">The sequence shown here is derived from an EMBL/GenBank/DDBJ whole genome shotgun (WGS) entry which is preliminary data.</text>
</comment>
<protein>
    <submittedName>
        <fullName evidence="2">Uncharacterized protein</fullName>
    </submittedName>
</protein>
<evidence type="ECO:0000313" key="2">
    <source>
        <dbReference type="EMBL" id="CCM62433.1"/>
    </source>
</evidence>
<feature type="compositionally biased region" description="Basic and acidic residues" evidence="1">
    <location>
        <begin position="1"/>
        <end position="13"/>
    </location>
</feature>
<feature type="compositionally biased region" description="Acidic residues" evidence="1">
    <location>
        <begin position="14"/>
        <end position="26"/>
    </location>
</feature>
<keyword evidence="3" id="KW-1185">Reference proteome</keyword>
<accession>R4YWN6</accession>
<name>R4YWN6_9ACTN</name>
<organism evidence="2 3">
    <name type="scientific">Candidatus Neomicrothrix parvicella RN1</name>
    <dbReference type="NCBI Taxonomy" id="1229780"/>
    <lineage>
        <taxon>Bacteria</taxon>
        <taxon>Bacillati</taxon>
        <taxon>Actinomycetota</taxon>
        <taxon>Acidimicrobiia</taxon>
        <taxon>Acidimicrobiales</taxon>
        <taxon>Microthrixaceae</taxon>
        <taxon>Candidatus Neomicrothrix</taxon>
    </lineage>
</organism>
<dbReference type="EMBL" id="CANL01000004">
    <property type="protein sequence ID" value="CCM62433.1"/>
    <property type="molecule type" value="Genomic_DNA"/>
</dbReference>
<dbReference type="HOGENOM" id="CLU_2680854_0_0_11"/>